<name>A0A7X5QZX8_9MICO</name>
<keyword evidence="7" id="KW-1185">Reference proteome</keyword>
<evidence type="ECO:0000256" key="1">
    <source>
        <dbReference type="ARBA" id="ARBA00023015"/>
    </source>
</evidence>
<dbReference type="InterPro" id="IPR028082">
    <property type="entry name" value="Peripla_BP_I"/>
</dbReference>
<dbReference type="EMBL" id="JAAMOX010000001">
    <property type="protein sequence ID" value="NIH53036.1"/>
    <property type="molecule type" value="Genomic_DNA"/>
</dbReference>
<evidence type="ECO:0000256" key="2">
    <source>
        <dbReference type="ARBA" id="ARBA00023125"/>
    </source>
</evidence>
<dbReference type="Gene3D" id="3.40.50.2300">
    <property type="match status" value="2"/>
</dbReference>
<organism evidence="6 7">
    <name type="scientific">Lysinibacter cavernae</name>
    <dbReference type="NCBI Taxonomy" id="1640652"/>
    <lineage>
        <taxon>Bacteria</taxon>
        <taxon>Bacillati</taxon>
        <taxon>Actinomycetota</taxon>
        <taxon>Actinomycetes</taxon>
        <taxon>Micrococcales</taxon>
        <taxon>Microbacteriaceae</taxon>
        <taxon>Lysinibacter</taxon>
    </lineage>
</organism>
<dbReference type="InterPro" id="IPR000843">
    <property type="entry name" value="HTH_LacI"/>
</dbReference>
<evidence type="ECO:0000259" key="5">
    <source>
        <dbReference type="PROSITE" id="PS50932"/>
    </source>
</evidence>
<dbReference type="SUPFAM" id="SSF47413">
    <property type="entry name" value="lambda repressor-like DNA-binding domains"/>
    <property type="match status" value="1"/>
</dbReference>
<evidence type="ECO:0000256" key="3">
    <source>
        <dbReference type="ARBA" id="ARBA00023163"/>
    </source>
</evidence>
<dbReference type="SUPFAM" id="SSF53822">
    <property type="entry name" value="Periplasmic binding protein-like I"/>
    <property type="match status" value="1"/>
</dbReference>
<dbReference type="AlphaFoldDB" id="A0A7X5QZX8"/>
<proteinExistence type="predicted"/>
<dbReference type="GO" id="GO:0003700">
    <property type="term" value="F:DNA-binding transcription factor activity"/>
    <property type="evidence" value="ECO:0007669"/>
    <property type="project" value="TreeGrafter"/>
</dbReference>
<evidence type="ECO:0000313" key="7">
    <source>
        <dbReference type="Proteomes" id="UP000541033"/>
    </source>
</evidence>
<gene>
    <name evidence="6" type="ORF">FHX76_000904</name>
</gene>
<feature type="domain" description="HTH lacI-type" evidence="5">
    <location>
        <begin position="2"/>
        <end position="56"/>
    </location>
</feature>
<dbReference type="Gene3D" id="1.10.260.40">
    <property type="entry name" value="lambda repressor-like DNA-binding domains"/>
    <property type="match status" value="1"/>
</dbReference>
<protein>
    <submittedName>
        <fullName evidence="6">DNA-binding LacI/PurR family transcriptional regulator</fullName>
    </submittedName>
</protein>
<dbReference type="PANTHER" id="PTHR30146">
    <property type="entry name" value="LACI-RELATED TRANSCRIPTIONAL REPRESSOR"/>
    <property type="match status" value="1"/>
</dbReference>
<keyword evidence="3" id="KW-0804">Transcription</keyword>
<dbReference type="PROSITE" id="PS50932">
    <property type="entry name" value="HTH_LACI_2"/>
    <property type="match status" value="1"/>
</dbReference>
<feature type="region of interest" description="Disordered" evidence="4">
    <location>
        <begin position="315"/>
        <end position="340"/>
    </location>
</feature>
<dbReference type="SMART" id="SM00354">
    <property type="entry name" value="HTH_LACI"/>
    <property type="match status" value="1"/>
</dbReference>
<reference evidence="6 7" key="1">
    <citation type="submission" date="2020-02" db="EMBL/GenBank/DDBJ databases">
        <title>Sequencing the genomes of 1000 actinobacteria strains.</title>
        <authorList>
            <person name="Klenk H.-P."/>
        </authorList>
    </citation>
    <scope>NUCLEOTIDE SEQUENCE [LARGE SCALE GENOMIC DNA]</scope>
    <source>
        <strain evidence="6 7">DSM 27960</strain>
    </source>
</reference>
<sequence length="340" mass="36141">MATIADVAKLAGVAKATASRALSGQGYVAPATRERVADAAHALGYIASANASGLATGRSQSIAVLIPLINRWFLAEVLQGLESALLAAGYDMTVYNVSHMSANRSRVFDFFLVRRSFDAVILVGIDASATELETIQRLDKPVACVGAPIDGLDSYVLDDYRAAQLATEHLLGLGHTKIVFVGGPQNHFHDNDPASSLVHSDRFRGYSDAMTLAGHAAAITHAPTPLDLESGRQAGRRWLAHPDHPVTAVLAESDEVAFGVILAAQELGKRVPSDVSIVGIDGHDYAETFGLTTVQQNPQQLGMSAVSDLLERVTGDDERRHPSPVAPDFVVRHSTTAPPR</sequence>
<dbReference type="Pfam" id="PF00356">
    <property type="entry name" value="LacI"/>
    <property type="match status" value="1"/>
</dbReference>
<dbReference type="CDD" id="cd01392">
    <property type="entry name" value="HTH_LacI"/>
    <property type="match status" value="1"/>
</dbReference>
<dbReference type="Pfam" id="PF13377">
    <property type="entry name" value="Peripla_BP_3"/>
    <property type="match status" value="1"/>
</dbReference>
<evidence type="ECO:0000313" key="6">
    <source>
        <dbReference type="EMBL" id="NIH53036.1"/>
    </source>
</evidence>
<dbReference type="RefSeq" id="WP_167148323.1">
    <property type="nucleotide sequence ID" value="NZ_JAAMOX010000001.1"/>
</dbReference>
<evidence type="ECO:0000256" key="4">
    <source>
        <dbReference type="SAM" id="MobiDB-lite"/>
    </source>
</evidence>
<dbReference type="GO" id="GO:0000976">
    <property type="term" value="F:transcription cis-regulatory region binding"/>
    <property type="evidence" value="ECO:0007669"/>
    <property type="project" value="TreeGrafter"/>
</dbReference>
<accession>A0A7X5QZX8</accession>
<dbReference type="InterPro" id="IPR010982">
    <property type="entry name" value="Lambda_DNA-bd_dom_sf"/>
</dbReference>
<keyword evidence="1" id="KW-0805">Transcription regulation</keyword>
<comment type="caution">
    <text evidence="6">The sequence shown here is derived from an EMBL/GenBank/DDBJ whole genome shotgun (WGS) entry which is preliminary data.</text>
</comment>
<keyword evidence="2 6" id="KW-0238">DNA-binding</keyword>
<dbReference type="InterPro" id="IPR046335">
    <property type="entry name" value="LacI/GalR-like_sensor"/>
</dbReference>
<dbReference type="CDD" id="cd06267">
    <property type="entry name" value="PBP1_LacI_sugar_binding-like"/>
    <property type="match status" value="1"/>
</dbReference>
<dbReference type="Proteomes" id="UP000541033">
    <property type="component" value="Unassembled WGS sequence"/>
</dbReference>
<dbReference type="PANTHER" id="PTHR30146:SF109">
    <property type="entry name" value="HTH-TYPE TRANSCRIPTIONAL REGULATOR GALS"/>
    <property type="match status" value="1"/>
</dbReference>